<keyword evidence="4 6" id="KW-1133">Transmembrane helix</keyword>
<feature type="transmembrane region" description="Helical" evidence="6">
    <location>
        <begin position="75"/>
        <end position="94"/>
    </location>
</feature>
<keyword evidence="6" id="KW-1003">Cell membrane</keyword>
<keyword evidence="3 6" id="KW-0812">Transmembrane</keyword>
<organism evidence="7 8">
    <name type="scientific">Pseudomonas knackmussii (strain DSM 6978 / CCUG 54928 / LMG 23759 / B13)</name>
    <dbReference type="NCBI Taxonomy" id="1301098"/>
    <lineage>
        <taxon>Bacteria</taxon>
        <taxon>Pseudomonadati</taxon>
        <taxon>Pseudomonadota</taxon>
        <taxon>Gammaproteobacteria</taxon>
        <taxon>Pseudomonadales</taxon>
        <taxon>Pseudomonadaceae</taxon>
        <taxon>Pseudomonas</taxon>
    </lineage>
</organism>
<feature type="transmembrane region" description="Helical" evidence="6">
    <location>
        <begin position="177"/>
        <end position="201"/>
    </location>
</feature>
<dbReference type="KEGG" id="pkc:PKB_4217"/>
<accession>A0A024HM01</accession>
<name>A0A024HM01_PSEKB</name>
<feature type="transmembrane region" description="Helical" evidence="6">
    <location>
        <begin position="49"/>
        <end position="69"/>
    </location>
</feature>
<comment type="subcellular location">
    <subcellularLocation>
        <location evidence="6">Cell membrane</location>
        <topology evidence="6">Multi-pass membrane protein</topology>
    </subcellularLocation>
    <subcellularLocation>
        <location evidence="1">Membrane</location>
        <topology evidence="1">Multi-pass membrane protein</topology>
    </subcellularLocation>
</comment>
<reference evidence="7 8" key="2">
    <citation type="submission" date="2014-05" db="EMBL/GenBank/DDBJ databases">
        <title>Genome sequence of the 3-chlorobenzoate degrading bacterium Pseudomonas knackmussii B13 shows multiple evidence for horizontal gene transfer.</title>
        <authorList>
            <person name="Miyazaki R."/>
            <person name="Bertelli C."/>
            <person name="Falquet L."/>
            <person name="Robinson-Rechavi M."/>
            <person name="Gharib W."/>
            <person name="Roy S."/>
            <person name="Van der Meer J.R."/>
        </authorList>
    </citation>
    <scope>NUCLEOTIDE SEQUENCE [LARGE SCALE GENOMIC DNA]</scope>
    <source>
        <strain evidence="7 8">B13</strain>
    </source>
</reference>
<dbReference type="PANTHER" id="PTHR43701">
    <property type="entry name" value="MEMBRANE TRANSPORTER PROTEIN MJ0441-RELATED"/>
    <property type="match status" value="1"/>
</dbReference>
<reference evidence="7 8" key="1">
    <citation type="submission" date="2013-03" db="EMBL/GenBank/DDBJ databases">
        <authorList>
            <person name="Linke B."/>
        </authorList>
    </citation>
    <scope>NUCLEOTIDE SEQUENCE [LARGE SCALE GENOMIC DNA]</scope>
    <source>
        <strain evidence="7 8">B13</strain>
    </source>
</reference>
<feature type="transmembrane region" description="Helical" evidence="6">
    <location>
        <begin position="236"/>
        <end position="255"/>
    </location>
</feature>
<dbReference type="InterPro" id="IPR002781">
    <property type="entry name" value="TM_pro_TauE-like"/>
</dbReference>
<dbReference type="PANTHER" id="PTHR43701:SF2">
    <property type="entry name" value="MEMBRANE TRANSPORTER PROTEIN YJNA-RELATED"/>
    <property type="match status" value="1"/>
</dbReference>
<dbReference type="AlphaFoldDB" id="A0A024HM01"/>
<evidence type="ECO:0000256" key="6">
    <source>
        <dbReference type="RuleBase" id="RU363041"/>
    </source>
</evidence>
<dbReference type="eggNOG" id="COG0730">
    <property type="taxonomic scope" value="Bacteria"/>
</dbReference>
<feature type="transmembrane region" description="Helical" evidence="6">
    <location>
        <begin position="143"/>
        <end position="165"/>
    </location>
</feature>
<evidence type="ECO:0000313" key="8">
    <source>
        <dbReference type="Proteomes" id="UP000025241"/>
    </source>
</evidence>
<evidence type="ECO:0000256" key="3">
    <source>
        <dbReference type="ARBA" id="ARBA00022692"/>
    </source>
</evidence>
<dbReference type="GO" id="GO:0005886">
    <property type="term" value="C:plasma membrane"/>
    <property type="evidence" value="ECO:0007669"/>
    <property type="project" value="UniProtKB-SubCell"/>
</dbReference>
<proteinExistence type="inferred from homology"/>
<keyword evidence="5 6" id="KW-0472">Membrane</keyword>
<evidence type="ECO:0000313" key="7">
    <source>
        <dbReference type="EMBL" id="CDF85542.1"/>
    </source>
</evidence>
<evidence type="ECO:0000256" key="4">
    <source>
        <dbReference type="ARBA" id="ARBA00022989"/>
    </source>
</evidence>
<comment type="similarity">
    <text evidence="2 6">Belongs to the 4-toluene sulfonate uptake permease (TSUP) (TC 2.A.102) family.</text>
</comment>
<feature type="transmembrane region" description="Helical" evidence="6">
    <location>
        <begin position="106"/>
        <end position="123"/>
    </location>
</feature>
<dbReference type="InterPro" id="IPR051598">
    <property type="entry name" value="TSUP/Inactive_protease-like"/>
</dbReference>
<dbReference type="Pfam" id="PF01925">
    <property type="entry name" value="TauE"/>
    <property type="match status" value="1"/>
</dbReference>
<dbReference type="EMBL" id="HG322950">
    <property type="protein sequence ID" value="CDF85542.1"/>
    <property type="molecule type" value="Genomic_DNA"/>
</dbReference>
<gene>
    <name evidence="7" type="ORF">PKB_4217</name>
</gene>
<dbReference type="PATRIC" id="fig|1301098.3.peg.4222"/>
<evidence type="ECO:0000256" key="5">
    <source>
        <dbReference type="ARBA" id="ARBA00023136"/>
    </source>
</evidence>
<dbReference type="HOGENOM" id="CLU_045498_5_0_6"/>
<dbReference type="OrthoDB" id="9151526at2"/>
<sequence>MPTLSLLQYLLGAAAGSLVGFTLGLVGGGGSILAVPLMVYLVGVDNPHIAIGTSALAVAANAAANLLNHARRGNVKWPCASVFAVVGVIGAFFGSSLGKAFDGQKLLVLFSLLMLVVAALMVRGRGSEGDASVALGPGNAPRLAAFGGLAGALSGFFGIGGGFLIVPGLMVATRMPILFAVGSSLVAVTAFGLTTALNYARSGLVDWMLALVFIAGGIGGGLLGALLATRLSRSQGLLNLVSATMIGATALYMLYRSLGALGVI</sequence>
<feature type="transmembrane region" description="Helical" evidence="6">
    <location>
        <begin position="207"/>
        <end position="229"/>
    </location>
</feature>
<dbReference type="STRING" id="1301098.PKB_4217"/>
<dbReference type="Proteomes" id="UP000025241">
    <property type="component" value="Chromosome I"/>
</dbReference>
<feature type="transmembrane region" description="Helical" evidence="6">
    <location>
        <begin position="25"/>
        <end position="42"/>
    </location>
</feature>
<evidence type="ECO:0000256" key="2">
    <source>
        <dbReference type="ARBA" id="ARBA00009142"/>
    </source>
</evidence>
<evidence type="ECO:0000256" key="1">
    <source>
        <dbReference type="ARBA" id="ARBA00004141"/>
    </source>
</evidence>
<dbReference type="RefSeq" id="WP_043254112.1">
    <property type="nucleotide sequence ID" value="NZ_HG322950.1"/>
</dbReference>
<keyword evidence="8" id="KW-1185">Reference proteome</keyword>
<protein>
    <recommendedName>
        <fullName evidence="6">Probable membrane transporter protein</fullName>
    </recommendedName>
</protein>